<name>A0ABN7VFN1_GIGMA</name>
<accession>A0ABN7VFN1</accession>
<evidence type="ECO:0000313" key="1">
    <source>
        <dbReference type="EMBL" id="CAG8766454.1"/>
    </source>
</evidence>
<evidence type="ECO:0000313" key="2">
    <source>
        <dbReference type="Proteomes" id="UP000789901"/>
    </source>
</evidence>
<dbReference type="EMBL" id="CAJVQB010014114">
    <property type="protein sequence ID" value="CAG8766454.1"/>
    <property type="molecule type" value="Genomic_DNA"/>
</dbReference>
<gene>
    <name evidence="1" type="ORF">GMARGA_LOCUS18060</name>
</gene>
<proteinExistence type="predicted"/>
<organism evidence="1 2">
    <name type="scientific">Gigaspora margarita</name>
    <dbReference type="NCBI Taxonomy" id="4874"/>
    <lineage>
        <taxon>Eukaryota</taxon>
        <taxon>Fungi</taxon>
        <taxon>Fungi incertae sedis</taxon>
        <taxon>Mucoromycota</taxon>
        <taxon>Glomeromycotina</taxon>
        <taxon>Glomeromycetes</taxon>
        <taxon>Diversisporales</taxon>
        <taxon>Gigasporaceae</taxon>
        <taxon>Gigaspora</taxon>
    </lineage>
</organism>
<dbReference type="Proteomes" id="UP000789901">
    <property type="component" value="Unassembled WGS sequence"/>
</dbReference>
<protein>
    <submittedName>
        <fullName evidence="1">19968_t:CDS:1</fullName>
    </submittedName>
</protein>
<comment type="caution">
    <text evidence="1">The sequence shown here is derived from an EMBL/GenBank/DDBJ whole genome shotgun (WGS) entry which is preliminary data.</text>
</comment>
<sequence length="170" mass="19785">MQNSASSSHAKDVKYQQLSEKQKIASLKEIVLNYGQSKSAVKTESMEITTERLYKAFDYAEDWCWQMYNNNNLHTDEYTVLIPKHNNQSDTPKITIVGKTIGTRHIYNKSWPSKKKLMIMTLLLIITITKHKSVINVNTNCPKLIRIMEQNREIPNYLAESRTRQELGYT</sequence>
<reference evidence="1 2" key="1">
    <citation type="submission" date="2021-06" db="EMBL/GenBank/DDBJ databases">
        <authorList>
            <person name="Kallberg Y."/>
            <person name="Tangrot J."/>
            <person name="Rosling A."/>
        </authorList>
    </citation>
    <scope>NUCLEOTIDE SEQUENCE [LARGE SCALE GENOMIC DNA]</scope>
    <source>
        <strain evidence="1 2">120-4 pot B 10/14</strain>
    </source>
</reference>
<keyword evidence="2" id="KW-1185">Reference proteome</keyword>